<proteinExistence type="predicted"/>
<evidence type="ECO:0000313" key="3">
    <source>
        <dbReference type="Proteomes" id="UP000641741"/>
    </source>
</evidence>
<evidence type="ECO:0000256" key="1">
    <source>
        <dbReference type="SAM" id="Phobius"/>
    </source>
</evidence>
<feature type="transmembrane region" description="Helical" evidence="1">
    <location>
        <begin position="12"/>
        <end position="33"/>
    </location>
</feature>
<name>A0ABR7GJM0_9FIRM</name>
<reference evidence="2 3" key="1">
    <citation type="submission" date="2020-08" db="EMBL/GenBank/DDBJ databases">
        <title>Genome public.</title>
        <authorList>
            <person name="Liu C."/>
            <person name="Sun Q."/>
        </authorList>
    </citation>
    <scope>NUCLEOTIDE SEQUENCE [LARGE SCALE GENOMIC DNA]</scope>
    <source>
        <strain evidence="2 3">M2</strain>
    </source>
</reference>
<protein>
    <submittedName>
        <fullName evidence="2">Uncharacterized protein</fullName>
    </submittedName>
</protein>
<keyword evidence="1" id="KW-0472">Membrane</keyword>
<organism evidence="2 3">
    <name type="scientific">Agathobaculum hominis</name>
    <dbReference type="NCBI Taxonomy" id="2763014"/>
    <lineage>
        <taxon>Bacteria</taxon>
        <taxon>Bacillati</taxon>
        <taxon>Bacillota</taxon>
        <taxon>Clostridia</taxon>
        <taxon>Eubacteriales</taxon>
        <taxon>Butyricicoccaceae</taxon>
        <taxon>Agathobaculum</taxon>
    </lineage>
</organism>
<gene>
    <name evidence="2" type="ORF">H8S02_00900</name>
</gene>
<dbReference type="EMBL" id="JACOPK010000001">
    <property type="protein sequence ID" value="MBC5694517.1"/>
    <property type="molecule type" value="Genomic_DNA"/>
</dbReference>
<accession>A0ABR7GJM0</accession>
<keyword evidence="3" id="KW-1185">Reference proteome</keyword>
<keyword evidence="1" id="KW-1133">Transmembrane helix</keyword>
<dbReference type="Proteomes" id="UP000641741">
    <property type="component" value="Unassembled WGS sequence"/>
</dbReference>
<keyword evidence="1" id="KW-0812">Transmembrane</keyword>
<dbReference type="RefSeq" id="WP_186968813.1">
    <property type="nucleotide sequence ID" value="NZ_JACOPK010000001.1"/>
</dbReference>
<sequence>MKKQLYSRKIGIAALVGASILIFVLLHFCRMSIGKIPELEFSGYVNQSDIVNNCNLDHVKFPPETACAVYKLKKVDSAQDQKNIRKALGLDENAKFGTVSDPMPASSTAVLGYDTESGRWIYQTDLAYDTGENVPEKQKAIQIANDFISNLYPVETLGNPTAIADMSGEERNKPSSVVRWNVFYYPTVENRPVYGVFRICIAVGAEGKIVGVEKLAGEYEKIAQVQLSDLRTIKNRFLAQDFLCTRDESPQNRKMEQAELGFYADVGGEYIQPVYVVSSNDGMTEILIDAQNRGESNENAVSRSR</sequence>
<comment type="caution">
    <text evidence="2">The sequence shown here is derived from an EMBL/GenBank/DDBJ whole genome shotgun (WGS) entry which is preliminary data.</text>
</comment>
<evidence type="ECO:0000313" key="2">
    <source>
        <dbReference type="EMBL" id="MBC5694517.1"/>
    </source>
</evidence>